<evidence type="ECO:0000313" key="1">
    <source>
        <dbReference type="EnsemblMetazoa" id="MESCA000770-PA"/>
    </source>
</evidence>
<reference evidence="2" key="1">
    <citation type="submission" date="2013-02" db="EMBL/GenBank/DDBJ databases">
        <authorList>
            <person name="Hughes D."/>
        </authorList>
    </citation>
    <scope>NUCLEOTIDE SEQUENCE</scope>
    <source>
        <strain>Durham</strain>
        <strain evidence="2">NC isolate 2 -- Noor lab</strain>
    </source>
</reference>
<accession>T1GBX9</accession>
<dbReference type="HOGENOM" id="CLU_2443349_0_0_1"/>
<organism evidence="1 2">
    <name type="scientific">Megaselia scalaris</name>
    <name type="common">Humpbacked fly</name>
    <name type="synonym">Phora scalaris</name>
    <dbReference type="NCBI Taxonomy" id="36166"/>
    <lineage>
        <taxon>Eukaryota</taxon>
        <taxon>Metazoa</taxon>
        <taxon>Ecdysozoa</taxon>
        <taxon>Arthropoda</taxon>
        <taxon>Hexapoda</taxon>
        <taxon>Insecta</taxon>
        <taxon>Pterygota</taxon>
        <taxon>Neoptera</taxon>
        <taxon>Endopterygota</taxon>
        <taxon>Diptera</taxon>
        <taxon>Brachycera</taxon>
        <taxon>Muscomorpha</taxon>
        <taxon>Platypezoidea</taxon>
        <taxon>Phoridae</taxon>
        <taxon>Megaseliini</taxon>
        <taxon>Megaselia</taxon>
    </lineage>
</organism>
<dbReference type="EnsemblMetazoa" id="MESCA000770-RA">
    <property type="protein sequence ID" value="MESCA000770-PA"/>
    <property type="gene ID" value="MESCA000770"/>
</dbReference>
<dbReference type="Proteomes" id="UP000015102">
    <property type="component" value="Unassembled WGS sequence"/>
</dbReference>
<proteinExistence type="predicted"/>
<reference evidence="1" key="2">
    <citation type="submission" date="2015-06" db="UniProtKB">
        <authorList>
            <consortium name="EnsemblMetazoa"/>
        </authorList>
    </citation>
    <scope>IDENTIFICATION</scope>
</reference>
<keyword evidence="2" id="KW-1185">Reference proteome</keyword>
<dbReference type="EMBL" id="CAQQ02393474">
    <property type="status" value="NOT_ANNOTATED_CDS"/>
    <property type="molecule type" value="Genomic_DNA"/>
</dbReference>
<evidence type="ECO:0000313" key="2">
    <source>
        <dbReference type="Proteomes" id="UP000015102"/>
    </source>
</evidence>
<name>T1GBX9_MEGSC</name>
<dbReference type="AlphaFoldDB" id="T1GBX9"/>
<protein>
    <submittedName>
        <fullName evidence="1">Uncharacterized protein</fullName>
    </submittedName>
</protein>
<sequence length="90" mass="10599">MFKTAATEFAFLIFRNTRRSRINCSQFRNLSTKVQPNLVRKMSKYSIVEKGAPNSTDFSIYFKNEHGNACLHFMTFHCTPMRRRPSTIWS</sequence>